<dbReference type="AlphaFoldDB" id="A0A645ISU5"/>
<sequence>MLTIAVGADHRLARKVPGDVLEPGTQCLAFTSVDPVMDDGATETFGCGEPVGVALARAVVHDDDLLTGQVGQEGQ</sequence>
<name>A0A645ISU5_9ZZZZ</name>
<proteinExistence type="predicted"/>
<protein>
    <submittedName>
        <fullName evidence="1">Uncharacterized protein</fullName>
    </submittedName>
</protein>
<evidence type="ECO:0000313" key="1">
    <source>
        <dbReference type="EMBL" id="MPN53459.1"/>
    </source>
</evidence>
<organism evidence="1">
    <name type="scientific">bioreactor metagenome</name>
    <dbReference type="NCBI Taxonomy" id="1076179"/>
    <lineage>
        <taxon>unclassified sequences</taxon>
        <taxon>metagenomes</taxon>
        <taxon>ecological metagenomes</taxon>
    </lineage>
</organism>
<reference evidence="1" key="1">
    <citation type="submission" date="2019-08" db="EMBL/GenBank/DDBJ databases">
        <authorList>
            <person name="Kucharzyk K."/>
            <person name="Murdoch R.W."/>
            <person name="Higgins S."/>
            <person name="Loffler F."/>
        </authorList>
    </citation>
    <scope>NUCLEOTIDE SEQUENCE</scope>
</reference>
<dbReference type="EMBL" id="VSSQ01120596">
    <property type="protein sequence ID" value="MPN53459.1"/>
    <property type="molecule type" value="Genomic_DNA"/>
</dbReference>
<comment type="caution">
    <text evidence="1">The sequence shown here is derived from an EMBL/GenBank/DDBJ whole genome shotgun (WGS) entry which is preliminary data.</text>
</comment>
<gene>
    <name evidence="1" type="ORF">SDC9_201123</name>
</gene>
<accession>A0A645ISU5</accession>